<accession>A0A165SUR1</accession>
<dbReference type="GO" id="GO:0034967">
    <property type="term" value="C:Set3 complex"/>
    <property type="evidence" value="ECO:0007669"/>
    <property type="project" value="TreeGrafter"/>
</dbReference>
<evidence type="ECO:0000259" key="7">
    <source>
        <dbReference type="PROSITE" id="PS51293"/>
    </source>
</evidence>
<dbReference type="PANTHER" id="PTHR13992">
    <property type="entry name" value="NUCLEAR RECEPTOR CO-REPRESSOR RELATED NCOR"/>
    <property type="match status" value="1"/>
</dbReference>
<dbReference type="GO" id="GO:0003677">
    <property type="term" value="F:DNA binding"/>
    <property type="evidence" value="ECO:0007669"/>
    <property type="project" value="UniProtKB-KW"/>
</dbReference>
<dbReference type="InterPro" id="IPR051571">
    <property type="entry name" value="N-CoR_corepressor"/>
</dbReference>
<feature type="region of interest" description="Disordered" evidence="6">
    <location>
        <begin position="530"/>
        <end position="583"/>
    </location>
</feature>
<feature type="compositionally biased region" description="Low complexity" evidence="6">
    <location>
        <begin position="402"/>
        <end position="416"/>
    </location>
</feature>
<feature type="compositionally biased region" description="Basic and acidic residues" evidence="6">
    <location>
        <begin position="143"/>
        <end position="160"/>
    </location>
</feature>
<keyword evidence="2" id="KW-0863">Zinc-finger</keyword>
<dbReference type="InterPro" id="IPR009057">
    <property type="entry name" value="Homeodomain-like_sf"/>
</dbReference>
<dbReference type="Gene3D" id="1.10.10.60">
    <property type="entry name" value="Homeodomain-like"/>
    <property type="match status" value="1"/>
</dbReference>
<protein>
    <recommendedName>
        <fullName evidence="7">SANT domain-containing protein</fullName>
    </recommendedName>
</protein>
<feature type="region of interest" description="Disordered" evidence="6">
    <location>
        <begin position="1064"/>
        <end position="1118"/>
    </location>
</feature>
<feature type="compositionally biased region" description="Basic and acidic residues" evidence="6">
    <location>
        <begin position="187"/>
        <end position="197"/>
    </location>
</feature>
<feature type="compositionally biased region" description="Polar residues" evidence="6">
    <location>
        <begin position="560"/>
        <end position="583"/>
    </location>
</feature>
<keyword evidence="4" id="KW-0238">DNA-binding</keyword>
<evidence type="ECO:0000256" key="2">
    <source>
        <dbReference type="ARBA" id="ARBA00022771"/>
    </source>
</evidence>
<sequence>MSNNYGWQPGPGPSYMTGEKSPLYPVRQPTYFSPDERRGSYPYYSRDTPIRESLPYRDDYASYPGDPWRDERTPPRPGRHTGDSWRTAEQWNVREDSGWPDRRGQDTMAQAMASRTFEPSESWKQSHSDFPTRPQFGGPSRGLNERQPDHFGREFPEPSPRRGSGGYDNPPPPHSGDRYRPPYIQREAYDALRRYDSYRPGYEDNAPFSGDSRQLDFREYPSPVDAIPGGHRRDSRPPPPSRRPSPQYPDYMDPRSVRERERSVSGSSRGGPASPSSVLRNTRYRTADGGVRITSGTERSSHTTPSNISRASIDSTGSSSRKRPRSRSSSISSEVRWPSRGKGEQEDFRLLARPMAVDDHRTRLPDYHVPTSFKTSTLNSPSRKDEMKKPTNSLSTLQPRAGPSVAISPSSSSNNAPGPPPKQEVKDIPMSAPEEVRLRDAAMTEPSRVKPGSSNVDHQAMPNAMSRASSSGITQDSTSPQNRPEQPSSNTPAEPRVDTPMESGTAMEASPMPVEELPVDPEQCSTMLVSSEAGGRPTGVPDLSSASTANNLPEQRDARQSSMTSAPGRQLRSSDVLSESSATTEIKSLTGALCRVVQVRRMPDLLSRERRVQSVLFANLAIAPSAAPPRNYSPEQYVQEIIHGLPGTARIAKHNELRNGFIVHLANRRAAMLEHTEKLRQRYLEHHEYWKKKCGEKDQERAKPQQLKEGPAPSGRTTRRSAATMGDAVRSDLEMEQIIASLGNEDLTDATSLAARNTAKIPDMISVTHGPITFVFDDTNNRVNDPQKFYAPRTGLYDWTQEEKQVFCEKFATYPKQFGIIADFLPNKTTSQCVAYYYLHKKSQIDFRQIVAQYGPNKRRRGGRRAANKQKGNALLTDIRRHDAEVSGNPGAGSASGVTTRGRRGGRPGRPPRRDLDDTPTPTPTPDPEPRVRPRRNRVASRYAQNPDRGDEEDDGTDTEVKTSRKGRKPRKPRSSLVKEPSEEAQSHTSTETKFIDQTDLTVRRKLTSHANWTEGDKELFLRLLSQYGDDFKRIAASMPHKTTIQVTTFYRSNLNTLRLDQVAARAPKRSPTPNSMGDNWQDVHRPYPSSAIMPPARHDAPSTSRQDGPSEAPQPQVMHQYAQPTPAYPRSFQLRSSHTKPSQPTTPPVPPPPPGSQQVLDLRNGIIVDQRSTWFSAGSNVSGAQTPAGPLDPAGHFSGTVDLGLRMYQGIQPQVQYRPMGGPLPSLNVVLPGQGLRFGFTPEYNTYGRLPYQRSMPLGAAEPSHAPLPNRQDERLFSGQQQNLNGTGFNAYGTHPMPDNYSNGQSHWSTS</sequence>
<dbReference type="InterPro" id="IPR001005">
    <property type="entry name" value="SANT/Myb"/>
</dbReference>
<feature type="region of interest" description="Disordered" evidence="6">
    <location>
        <begin position="856"/>
        <end position="996"/>
    </location>
</feature>
<feature type="compositionally biased region" description="Basic and acidic residues" evidence="6">
    <location>
        <begin position="341"/>
        <end position="366"/>
    </location>
</feature>
<dbReference type="GO" id="GO:0006357">
    <property type="term" value="P:regulation of transcription by RNA polymerase II"/>
    <property type="evidence" value="ECO:0007669"/>
    <property type="project" value="TreeGrafter"/>
</dbReference>
<dbReference type="STRING" id="1314782.A0A165SUR1"/>
<feature type="compositionally biased region" description="Polar residues" evidence="6">
    <location>
        <begin position="1301"/>
        <end position="1312"/>
    </location>
</feature>
<proteinExistence type="predicted"/>
<feature type="compositionally biased region" description="Polar residues" evidence="6">
    <location>
        <begin position="466"/>
        <end position="492"/>
    </location>
</feature>
<dbReference type="GO" id="GO:0008270">
    <property type="term" value="F:zinc ion binding"/>
    <property type="evidence" value="ECO:0007669"/>
    <property type="project" value="UniProtKB-KW"/>
</dbReference>
<keyword evidence="3" id="KW-0862">Zinc</keyword>
<dbReference type="Proteomes" id="UP000076761">
    <property type="component" value="Unassembled WGS sequence"/>
</dbReference>
<evidence type="ECO:0000313" key="9">
    <source>
        <dbReference type="Proteomes" id="UP000076761"/>
    </source>
</evidence>
<keyword evidence="5" id="KW-0539">Nucleus</keyword>
<evidence type="ECO:0000256" key="5">
    <source>
        <dbReference type="ARBA" id="ARBA00023242"/>
    </source>
</evidence>
<dbReference type="CDD" id="cd00167">
    <property type="entry name" value="SANT"/>
    <property type="match status" value="1"/>
</dbReference>
<feature type="domain" description="SANT" evidence="7">
    <location>
        <begin position="798"/>
        <end position="845"/>
    </location>
</feature>
<evidence type="ECO:0000256" key="4">
    <source>
        <dbReference type="ARBA" id="ARBA00023125"/>
    </source>
</evidence>
<evidence type="ECO:0000256" key="1">
    <source>
        <dbReference type="ARBA" id="ARBA00022723"/>
    </source>
</evidence>
<feature type="compositionally biased region" description="Basic and acidic residues" evidence="6">
    <location>
        <begin position="252"/>
        <end position="263"/>
    </location>
</feature>
<dbReference type="SUPFAM" id="SSF46689">
    <property type="entry name" value="Homeodomain-like"/>
    <property type="match status" value="2"/>
</dbReference>
<dbReference type="Pfam" id="PF00249">
    <property type="entry name" value="Myb_DNA-binding"/>
    <property type="match status" value="2"/>
</dbReference>
<feature type="region of interest" description="Disordered" evidence="6">
    <location>
        <begin position="694"/>
        <end position="726"/>
    </location>
</feature>
<feature type="compositionally biased region" description="Pro residues" evidence="6">
    <location>
        <begin position="1145"/>
        <end position="1156"/>
    </location>
</feature>
<evidence type="ECO:0000256" key="6">
    <source>
        <dbReference type="SAM" id="MobiDB-lite"/>
    </source>
</evidence>
<dbReference type="SMART" id="SM00717">
    <property type="entry name" value="SANT"/>
    <property type="match status" value="2"/>
</dbReference>
<feature type="region of interest" description="Disordered" evidence="6">
    <location>
        <begin position="1282"/>
        <end position="1312"/>
    </location>
</feature>
<dbReference type="InterPro" id="IPR017884">
    <property type="entry name" value="SANT_dom"/>
</dbReference>
<keyword evidence="1" id="KW-0479">Metal-binding</keyword>
<gene>
    <name evidence="8" type="ORF">NEOLEDRAFT_1178170</name>
</gene>
<dbReference type="FunFam" id="1.10.10.60:FF:000012">
    <property type="entry name" value="Metastasis-associated 1 family, member 3"/>
    <property type="match status" value="1"/>
</dbReference>
<evidence type="ECO:0000313" key="8">
    <source>
        <dbReference type="EMBL" id="KZT25707.1"/>
    </source>
</evidence>
<feature type="compositionally biased region" description="Polar residues" evidence="6">
    <location>
        <begin position="294"/>
        <end position="314"/>
    </location>
</feature>
<feature type="compositionally biased region" description="Basic residues" evidence="6">
    <location>
        <begin position="857"/>
        <end position="868"/>
    </location>
</feature>
<feature type="compositionally biased region" description="Low complexity" evidence="6">
    <location>
        <begin position="327"/>
        <end position="340"/>
    </location>
</feature>
<feature type="region of interest" description="Disordered" evidence="6">
    <location>
        <begin position="1"/>
        <end position="511"/>
    </location>
</feature>
<feature type="compositionally biased region" description="Basic and acidic residues" evidence="6">
    <location>
        <begin position="92"/>
        <end position="105"/>
    </location>
</feature>
<dbReference type="EMBL" id="KV425570">
    <property type="protein sequence ID" value="KZT25707.1"/>
    <property type="molecule type" value="Genomic_DNA"/>
</dbReference>
<feature type="compositionally biased region" description="Basic and acidic residues" evidence="6">
    <location>
        <begin position="48"/>
        <end position="60"/>
    </location>
</feature>
<evidence type="ECO:0000256" key="3">
    <source>
        <dbReference type="ARBA" id="ARBA00022833"/>
    </source>
</evidence>
<dbReference type="PANTHER" id="PTHR13992:SF39">
    <property type="entry name" value="SMRTER, ISOFORM G"/>
    <property type="match status" value="1"/>
</dbReference>
<dbReference type="PROSITE" id="PS51293">
    <property type="entry name" value="SANT"/>
    <property type="match status" value="2"/>
</dbReference>
<dbReference type="Gene3D" id="1.20.58.1880">
    <property type="match status" value="1"/>
</dbReference>
<feature type="compositionally biased region" description="Basic and acidic residues" evidence="6">
    <location>
        <begin position="694"/>
        <end position="703"/>
    </location>
</feature>
<dbReference type="OrthoDB" id="10258692at2759"/>
<feature type="compositionally biased region" description="Polar residues" evidence="6">
    <location>
        <begin position="117"/>
        <end position="129"/>
    </location>
</feature>
<name>A0A165SUR1_9AGAM</name>
<feature type="region of interest" description="Disordered" evidence="6">
    <location>
        <begin position="1132"/>
        <end position="1160"/>
    </location>
</feature>
<feature type="compositionally biased region" description="Polar residues" evidence="6">
    <location>
        <begin position="544"/>
        <end position="553"/>
    </location>
</feature>
<feature type="compositionally biased region" description="Polar residues" evidence="6">
    <location>
        <begin position="372"/>
        <end position="381"/>
    </location>
</feature>
<reference evidence="8 9" key="1">
    <citation type="journal article" date="2016" name="Mol. Biol. Evol.">
        <title>Comparative Genomics of Early-Diverging Mushroom-Forming Fungi Provides Insights into the Origins of Lignocellulose Decay Capabilities.</title>
        <authorList>
            <person name="Nagy L.G."/>
            <person name="Riley R."/>
            <person name="Tritt A."/>
            <person name="Adam C."/>
            <person name="Daum C."/>
            <person name="Floudas D."/>
            <person name="Sun H."/>
            <person name="Yadav J.S."/>
            <person name="Pangilinan J."/>
            <person name="Larsson K.H."/>
            <person name="Matsuura K."/>
            <person name="Barry K."/>
            <person name="Labutti K."/>
            <person name="Kuo R."/>
            <person name="Ohm R.A."/>
            <person name="Bhattacharya S.S."/>
            <person name="Shirouzu T."/>
            <person name="Yoshinaga Y."/>
            <person name="Martin F.M."/>
            <person name="Grigoriev I.V."/>
            <person name="Hibbett D.S."/>
        </authorList>
    </citation>
    <scope>NUCLEOTIDE SEQUENCE [LARGE SCALE GENOMIC DNA]</scope>
    <source>
        <strain evidence="8 9">HHB14362 ss-1</strain>
    </source>
</reference>
<keyword evidence="9" id="KW-1185">Reference proteome</keyword>
<dbReference type="InParanoid" id="A0A165SUR1"/>
<organism evidence="8 9">
    <name type="scientific">Neolentinus lepideus HHB14362 ss-1</name>
    <dbReference type="NCBI Taxonomy" id="1314782"/>
    <lineage>
        <taxon>Eukaryota</taxon>
        <taxon>Fungi</taxon>
        <taxon>Dikarya</taxon>
        <taxon>Basidiomycota</taxon>
        <taxon>Agaricomycotina</taxon>
        <taxon>Agaricomycetes</taxon>
        <taxon>Gloeophyllales</taxon>
        <taxon>Gloeophyllaceae</taxon>
        <taxon>Neolentinus</taxon>
    </lineage>
</organism>
<feature type="compositionally biased region" description="Low complexity" evidence="6">
    <location>
        <begin position="264"/>
        <end position="278"/>
    </location>
</feature>
<feature type="compositionally biased region" description="Pro residues" evidence="6">
    <location>
        <begin position="237"/>
        <end position="247"/>
    </location>
</feature>
<feature type="domain" description="SANT" evidence="7">
    <location>
        <begin position="1008"/>
        <end position="1059"/>
    </location>
</feature>
<feature type="compositionally biased region" description="Basic residues" evidence="6">
    <location>
        <begin position="964"/>
        <end position="974"/>
    </location>
</feature>
<feature type="compositionally biased region" description="Basic residues" evidence="6">
    <location>
        <begin position="901"/>
        <end position="911"/>
    </location>
</feature>